<reference evidence="2 3" key="1">
    <citation type="submission" date="2016-02" db="EMBL/GenBank/DDBJ databases">
        <authorList>
            <consortium name="Pathogen Informatics"/>
        </authorList>
    </citation>
    <scope>NUCLEOTIDE SEQUENCE [LARGE SCALE GENOMIC DNA]</scope>
    <source>
        <strain evidence="2 3">RC20</strain>
    </source>
</reference>
<protein>
    <submittedName>
        <fullName evidence="2">Cupin</fullName>
    </submittedName>
</protein>
<dbReference type="Pfam" id="PF07883">
    <property type="entry name" value="Cupin_2"/>
    <property type="match status" value="1"/>
</dbReference>
<dbReference type="Proteomes" id="UP000069632">
    <property type="component" value="Unassembled WGS sequence"/>
</dbReference>
<evidence type="ECO:0000313" key="3">
    <source>
        <dbReference type="Proteomes" id="UP000069632"/>
    </source>
</evidence>
<gene>
    <name evidence="2" type="ORF">ERS672216_00659</name>
</gene>
<dbReference type="AlphaFoldDB" id="A0A128EFM8"/>
<dbReference type="InterPro" id="IPR011051">
    <property type="entry name" value="RmlC_Cupin_sf"/>
</dbReference>
<organism evidence="2 3">
    <name type="scientific">Campylobacter geochelonis</name>
    <dbReference type="NCBI Taxonomy" id="1780362"/>
    <lineage>
        <taxon>Bacteria</taxon>
        <taxon>Pseudomonadati</taxon>
        <taxon>Campylobacterota</taxon>
        <taxon>Epsilonproteobacteria</taxon>
        <taxon>Campylobacterales</taxon>
        <taxon>Campylobacteraceae</taxon>
        <taxon>Campylobacter</taxon>
    </lineage>
</organism>
<keyword evidence="3" id="KW-1185">Reference proteome</keyword>
<feature type="domain" description="Cupin type-2" evidence="1">
    <location>
        <begin position="44"/>
        <end position="94"/>
    </location>
</feature>
<evidence type="ECO:0000313" key="2">
    <source>
        <dbReference type="EMBL" id="CZE46993.1"/>
    </source>
</evidence>
<dbReference type="OrthoDB" id="997205at2"/>
<evidence type="ECO:0000259" key="1">
    <source>
        <dbReference type="Pfam" id="PF07883"/>
    </source>
</evidence>
<sequence>MQKYSFKPENFNGVKANLVLETAVSKEICITLEDKSVMRDHKAPAPIVVQVLQGEIEFGVGGEFIILKEFDLIALDANVTHSLKAKGNSIVRLTLSNTDSLSRVFSVVK</sequence>
<name>A0A128EFM8_9BACT</name>
<proteinExistence type="predicted"/>
<dbReference type="SUPFAM" id="SSF51182">
    <property type="entry name" value="RmlC-like cupins"/>
    <property type="match status" value="1"/>
</dbReference>
<dbReference type="InterPro" id="IPR013096">
    <property type="entry name" value="Cupin_2"/>
</dbReference>
<dbReference type="RefSeq" id="WP_075540068.1">
    <property type="nucleotide sequence ID" value="NZ_CP053844.1"/>
</dbReference>
<dbReference type="InterPro" id="IPR014710">
    <property type="entry name" value="RmlC-like_jellyroll"/>
</dbReference>
<accession>A0A128EFM8</accession>
<dbReference type="Gene3D" id="2.60.120.10">
    <property type="entry name" value="Jelly Rolls"/>
    <property type="match status" value="1"/>
</dbReference>
<dbReference type="EMBL" id="FIZP01000002">
    <property type="protein sequence ID" value="CZE46993.1"/>
    <property type="molecule type" value="Genomic_DNA"/>
</dbReference>